<evidence type="ECO:0008006" key="3">
    <source>
        <dbReference type="Google" id="ProtNLM"/>
    </source>
</evidence>
<gene>
    <name evidence="1" type="ORF">ACFSC0_01325</name>
</gene>
<dbReference type="Gene3D" id="1.10.10.10">
    <property type="entry name" value="Winged helix-like DNA-binding domain superfamily/Winged helix DNA-binding domain"/>
    <property type="match status" value="1"/>
</dbReference>
<sequence length="153" mass="16667">MARAVVRVASGMEDEAPLADELVTPLLQLLQLLRDAGGGDLEIHIVLLAIAERTIAHPDFRALSEAERLAADAGPFPTRGVNVRSIADSTGMPRETVRRKVAKLLRAGWVARTPEGLSFTGKAYRVLTPARLQVEQLALKFHDLVAQRRTRGA</sequence>
<keyword evidence="2" id="KW-1185">Reference proteome</keyword>
<evidence type="ECO:0000313" key="1">
    <source>
        <dbReference type="EMBL" id="MFD1782022.1"/>
    </source>
</evidence>
<name>A0ABW4MVL9_9CAUL</name>
<comment type="caution">
    <text evidence="1">The sequence shown here is derived from an EMBL/GenBank/DDBJ whole genome shotgun (WGS) entry which is preliminary data.</text>
</comment>
<proteinExistence type="predicted"/>
<reference evidence="2" key="1">
    <citation type="journal article" date="2019" name="Int. J. Syst. Evol. Microbiol.">
        <title>The Global Catalogue of Microorganisms (GCM) 10K type strain sequencing project: providing services to taxonomists for standard genome sequencing and annotation.</title>
        <authorList>
            <consortium name="The Broad Institute Genomics Platform"/>
            <consortium name="The Broad Institute Genome Sequencing Center for Infectious Disease"/>
            <person name="Wu L."/>
            <person name="Ma J."/>
        </authorList>
    </citation>
    <scope>NUCLEOTIDE SEQUENCE [LARGE SCALE GENOMIC DNA]</scope>
    <source>
        <strain evidence="2">DFY28</strain>
    </source>
</reference>
<dbReference type="InterPro" id="IPR036388">
    <property type="entry name" value="WH-like_DNA-bd_sf"/>
</dbReference>
<dbReference type="RefSeq" id="WP_377281147.1">
    <property type="nucleotide sequence ID" value="NZ_JBHRSI010000003.1"/>
</dbReference>
<protein>
    <recommendedName>
        <fullName evidence="3">HTH iclR-type domain-containing protein</fullName>
    </recommendedName>
</protein>
<dbReference type="Proteomes" id="UP001597237">
    <property type="component" value="Unassembled WGS sequence"/>
</dbReference>
<dbReference type="InterPro" id="IPR036390">
    <property type="entry name" value="WH_DNA-bd_sf"/>
</dbReference>
<evidence type="ECO:0000313" key="2">
    <source>
        <dbReference type="Proteomes" id="UP001597237"/>
    </source>
</evidence>
<dbReference type="EMBL" id="JBHUEY010000001">
    <property type="protein sequence ID" value="MFD1782022.1"/>
    <property type="molecule type" value="Genomic_DNA"/>
</dbReference>
<accession>A0ABW4MVL9</accession>
<organism evidence="1 2">
    <name type="scientific">Phenylobacterium terrae</name>
    <dbReference type="NCBI Taxonomy" id="2665495"/>
    <lineage>
        <taxon>Bacteria</taxon>
        <taxon>Pseudomonadati</taxon>
        <taxon>Pseudomonadota</taxon>
        <taxon>Alphaproteobacteria</taxon>
        <taxon>Caulobacterales</taxon>
        <taxon>Caulobacteraceae</taxon>
        <taxon>Phenylobacterium</taxon>
    </lineage>
</organism>
<dbReference type="SUPFAM" id="SSF46785">
    <property type="entry name" value="Winged helix' DNA-binding domain"/>
    <property type="match status" value="1"/>
</dbReference>